<dbReference type="InterPro" id="IPR051450">
    <property type="entry name" value="Gfo/Idh/MocA_Oxidoreductases"/>
</dbReference>
<dbReference type="InterPro" id="IPR015249">
    <property type="entry name" value="Biliverdin_Rdtase_cat"/>
</dbReference>
<name>A0A6P8PVJ4_GEOSA</name>
<keyword evidence="6" id="KW-1185">Reference proteome</keyword>
<keyword evidence="2" id="KW-0479">Metal-binding</keyword>
<evidence type="ECO:0000259" key="4">
    <source>
        <dbReference type="Pfam" id="PF01408"/>
    </source>
</evidence>
<keyword evidence="2" id="KW-0862">Zinc</keyword>
<dbReference type="InParanoid" id="A0A6P8PVJ4"/>
<feature type="binding site" evidence="1">
    <location>
        <begin position="44"/>
        <end position="46"/>
    </location>
    <ligand>
        <name>NADP(+)</name>
        <dbReference type="ChEBI" id="CHEBI:58349"/>
    </ligand>
</feature>
<evidence type="ECO:0000259" key="5">
    <source>
        <dbReference type="Pfam" id="PF09166"/>
    </source>
</evidence>
<dbReference type="GeneID" id="117353855"/>
<protein>
    <submittedName>
        <fullName evidence="7">Biliverdin reductase A isoform X1</fullName>
    </submittedName>
</protein>
<dbReference type="Proteomes" id="UP000515159">
    <property type="component" value="Chromosome 2"/>
</dbReference>
<keyword evidence="3" id="KW-0175">Coiled coil</keyword>
<dbReference type="GO" id="GO:0000166">
    <property type="term" value="F:nucleotide binding"/>
    <property type="evidence" value="ECO:0007669"/>
    <property type="project" value="InterPro"/>
</dbReference>
<dbReference type="PANTHER" id="PTHR43377:SF1">
    <property type="entry name" value="BILIVERDIN REDUCTASE A"/>
    <property type="match status" value="1"/>
</dbReference>
<dbReference type="OrthoDB" id="2129491at2759"/>
<dbReference type="PANTHER" id="PTHR43377">
    <property type="entry name" value="BILIVERDIN REDUCTASE A"/>
    <property type="match status" value="1"/>
</dbReference>
<accession>A0A6P8PVJ4</accession>
<dbReference type="GO" id="GO:0008270">
    <property type="term" value="F:zinc ion binding"/>
    <property type="evidence" value="ECO:0007669"/>
    <property type="project" value="InterPro"/>
</dbReference>
<evidence type="ECO:0000256" key="1">
    <source>
        <dbReference type="PIRSR" id="PIRSR037032-1"/>
    </source>
</evidence>
<reference evidence="7" key="1">
    <citation type="submission" date="2025-08" db="UniProtKB">
        <authorList>
            <consortium name="RefSeq"/>
        </authorList>
    </citation>
    <scope>IDENTIFICATION</scope>
</reference>
<dbReference type="GO" id="GO:0042167">
    <property type="term" value="P:heme catabolic process"/>
    <property type="evidence" value="ECO:0007669"/>
    <property type="project" value="InterPro"/>
</dbReference>
<organism evidence="6 7">
    <name type="scientific">Geotrypetes seraphini</name>
    <name type="common">Gaboon caecilian</name>
    <name type="synonym">Caecilia seraphini</name>
    <dbReference type="NCBI Taxonomy" id="260995"/>
    <lineage>
        <taxon>Eukaryota</taxon>
        <taxon>Metazoa</taxon>
        <taxon>Chordata</taxon>
        <taxon>Craniata</taxon>
        <taxon>Vertebrata</taxon>
        <taxon>Euteleostomi</taxon>
        <taxon>Amphibia</taxon>
        <taxon>Gymnophiona</taxon>
        <taxon>Geotrypetes</taxon>
    </lineage>
</organism>
<dbReference type="InterPro" id="IPR000683">
    <property type="entry name" value="Gfo/Idh/MocA-like_OxRdtase_N"/>
</dbReference>
<dbReference type="GO" id="GO:0005737">
    <property type="term" value="C:cytoplasm"/>
    <property type="evidence" value="ECO:0007669"/>
    <property type="project" value="InterPro"/>
</dbReference>
<comment type="cofactor">
    <cofactor evidence="2">
        <name>Zn(2+)</name>
        <dbReference type="ChEBI" id="CHEBI:29105"/>
    </cofactor>
    <text evidence="2">Binds 1 zinc ion per subunit.</text>
</comment>
<feature type="binding site" evidence="1">
    <location>
        <position position="98"/>
    </location>
    <ligand>
        <name>NADP(+)</name>
        <dbReference type="ChEBI" id="CHEBI:58349"/>
    </ligand>
</feature>
<dbReference type="Pfam" id="PF01408">
    <property type="entry name" value="GFO_IDH_MocA"/>
    <property type="match status" value="1"/>
</dbReference>
<dbReference type="KEGG" id="gsh:117353855"/>
<dbReference type="SUPFAM" id="SSF55347">
    <property type="entry name" value="Glyceraldehyde-3-phosphate dehydrogenase-like, C-terminal domain"/>
    <property type="match status" value="1"/>
</dbReference>
<evidence type="ECO:0000313" key="7">
    <source>
        <dbReference type="RefSeq" id="XP_033786185.1"/>
    </source>
</evidence>
<evidence type="ECO:0000256" key="3">
    <source>
        <dbReference type="SAM" id="Coils"/>
    </source>
</evidence>
<dbReference type="RefSeq" id="XP_033786185.1">
    <property type="nucleotide sequence ID" value="XM_033930294.1"/>
</dbReference>
<sequence length="343" mass="38807">MQTNKMFGVVVVGIGIAGSVRIRDLLNPLPSSPSESLKLIAFVSRRELDTVNQVKQMSLEEALESQNVHAVFIATENRNHEENVRKFLEAGKHVLVEYPMTLSAAAAHELWALAEQKGKILHEEHIELLTEEYKQLKKEVDGKELVKGTLHFTGGSLDEQRFGFPSFSGIARLTFLVDLFGDLSVTSAIREEQKEKNYSKLTVHFETKNKRPLTWIEERAPAMKYAKQVNFHFSSGIVDSVPIAPPAAVGPFMQDQNLFARKLLGQVSQEELAAEKERILKCLDIAEEIRQLCGQWNLKSDLIFRSYSVTRIIYIIQDAHMCLFIPSTSTHATTVHLYWSRGK</sequence>
<feature type="coiled-coil region" evidence="3">
    <location>
        <begin position="119"/>
        <end position="146"/>
    </location>
</feature>
<dbReference type="FunCoup" id="A0A6P8PVJ4">
    <property type="interactions" value="229"/>
</dbReference>
<dbReference type="GO" id="GO:0004074">
    <property type="term" value="F:biliverdin reductase [NAD(P)H] activity"/>
    <property type="evidence" value="ECO:0007669"/>
    <property type="project" value="InterPro"/>
</dbReference>
<feature type="binding site" evidence="2">
    <location>
        <position position="293"/>
    </location>
    <ligand>
        <name>Zn(2+)</name>
        <dbReference type="ChEBI" id="CHEBI:29105"/>
    </ligand>
</feature>
<keyword evidence="1" id="KW-0521">NADP</keyword>
<dbReference type="InterPro" id="IPR017094">
    <property type="entry name" value="Biliverdin_Rdtase_A"/>
</dbReference>
<dbReference type="Gene3D" id="3.40.50.720">
    <property type="entry name" value="NAD(P)-binding Rossmann-like Domain"/>
    <property type="match status" value="1"/>
</dbReference>
<feature type="domain" description="Gfo/Idh/MocA-like oxidoreductase N-terminal" evidence="4">
    <location>
        <begin position="7"/>
        <end position="125"/>
    </location>
</feature>
<dbReference type="Gene3D" id="3.30.360.10">
    <property type="entry name" value="Dihydrodipicolinate Reductase, domain 2"/>
    <property type="match status" value="1"/>
</dbReference>
<dbReference type="InterPro" id="IPR036291">
    <property type="entry name" value="NAD(P)-bd_dom_sf"/>
</dbReference>
<dbReference type="SUPFAM" id="SSF51735">
    <property type="entry name" value="NAD(P)-binding Rossmann-fold domains"/>
    <property type="match status" value="1"/>
</dbReference>
<dbReference type="AlphaFoldDB" id="A0A6P8PVJ4"/>
<dbReference type="CTD" id="644"/>
<evidence type="ECO:0000313" key="6">
    <source>
        <dbReference type="Proteomes" id="UP000515159"/>
    </source>
</evidence>
<dbReference type="PIRSF" id="PIRSF037032">
    <property type="entry name" value="Biliverdin_reductase_A"/>
    <property type="match status" value="1"/>
</dbReference>
<evidence type="ECO:0000256" key="2">
    <source>
        <dbReference type="PIRSR" id="PIRSR037032-2"/>
    </source>
</evidence>
<dbReference type="Pfam" id="PF09166">
    <property type="entry name" value="Biliv-reduc_cat"/>
    <property type="match status" value="1"/>
</dbReference>
<gene>
    <name evidence="7" type="primary">BLVRA</name>
</gene>
<feature type="binding site" evidence="2">
    <location>
        <position position="282"/>
    </location>
    <ligand>
        <name>Zn(2+)</name>
        <dbReference type="ChEBI" id="CHEBI:29105"/>
    </ligand>
</feature>
<proteinExistence type="predicted"/>
<feature type="domain" description="Biliverdin reductase catalytic" evidence="5">
    <location>
        <begin position="133"/>
        <end position="245"/>
    </location>
</feature>